<dbReference type="GO" id="GO:0016020">
    <property type="term" value="C:membrane"/>
    <property type="evidence" value="ECO:0007669"/>
    <property type="project" value="InterPro"/>
</dbReference>
<dbReference type="PANTHER" id="PTHR35984:SF1">
    <property type="entry name" value="PERIPLASMIC SERINE PROTEASE"/>
    <property type="match status" value="1"/>
</dbReference>
<protein>
    <recommendedName>
        <fullName evidence="3">Serine dehydrogenase proteinase</fullName>
    </recommendedName>
</protein>
<evidence type="ECO:0000313" key="1">
    <source>
        <dbReference type="EMBL" id="SPR99515.1"/>
    </source>
</evidence>
<evidence type="ECO:0000313" key="2">
    <source>
        <dbReference type="Proteomes" id="UP000256805"/>
    </source>
</evidence>
<gene>
    <name evidence="1" type="ORF">CBM2634_A90017</name>
</gene>
<dbReference type="EMBL" id="OVTA01000031">
    <property type="protein sequence ID" value="SPR99515.1"/>
    <property type="molecule type" value="Genomic_DNA"/>
</dbReference>
<reference evidence="1 2" key="1">
    <citation type="submission" date="2018-01" db="EMBL/GenBank/DDBJ databases">
        <authorList>
            <person name="Gaut B.S."/>
            <person name="Morton B.R."/>
            <person name="Clegg M.T."/>
            <person name="Duvall M.R."/>
        </authorList>
    </citation>
    <scope>NUCLEOTIDE SEQUENCE [LARGE SCALE GENOMIC DNA]</scope>
    <source>
        <strain evidence="1">Cupriavidus taiwanensis cmp 52</strain>
    </source>
</reference>
<dbReference type="PANTHER" id="PTHR35984">
    <property type="entry name" value="PERIPLASMIC SERINE PROTEASE"/>
    <property type="match status" value="1"/>
</dbReference>
<sequence length="278" mass="30806">MPETFPRTKDIPTQSPLFWVTHKDRYLRQLLIRDIEEITGRELLVYFTDCDRSTATIDPSDDTYLAELLNNRQKDSVDLLLETNGGYTDATEKICALLRKTAPDLRVIVPRRAKSNGTVIALCGKSVVMSSTSELGPIDPLVGGVPVDFILKSPPQTINPIQLQVALTALAQTKKLAKQLLSTGMMSDKLNDIDATIAKLASRDHFHSHGSVLDCSEALQLGLNVEEIDAKSELWRQIWLLRTMYSYDCGRNGHAKLFESNRLSTAVTLTPANPNPAS</sequence>
<accession>A0A375J2U0</accession>
<proteinExistence type="predicted"/>
<dbReference type="InterPro" id="IPR029045">
    <property type="entry name" value="ClpP/crotonase-like_dom_sf"/>
</dbReference>
<dbReference type="Proteomes" id="UP000256805">
    <property type="component" value="Unassembled WGS sequence"/>
</dbReference>
<dbReference type="Pfam" id="PF01972">
    <property type="entry name" value="SDH_protease"/>
    <property type="match status" value="1"/>
</dbReference>
<organism evidence="1 2">
    <name type="scientific">Cupriavidus taiwanensis</name>
    <dbReference type="NCBI Taxonomy" id="164546"/>
    <lineage>
        <taxon>Bacteria</taxon>
        <taxon>Pseudomonadati</taxon>
        <taxon>Pseudomonadota</taxon>
        <taxon>Betaproteobacteria</taxon>
        <taxon>Burkholderiales</taxon>
        <taxon>Burkholderiaceae</taxon>
        <taxon>Cupriavidus</taxon>
    </lineage>
</organism>
<dbReference type="InterPro" id="IPR002825">
    <property type="entry name" value="Pept_S49_ser-pept_pro"/>
</dbReference>
<dbReference type="SUPFAM" id="SSF52096">
    <property type="entry name" value="ClpP/crotonase"/>
    <property type="match status" value="1"/>
</dbReference>
<dbReference type="Gene3D" id="3.90.226.10">
    <property type="entry name" value="2-enoyl-CoA Hydratase, Chain A, domain 1"/>
    <property type="match status" value="1"/>
</dbReference>
<evidence type="ECO:0008006" key="3">
    <source>
        <dbReference type="Google" id="ProtNLM"/>
    </source>
</evidence>
<dbReference type="AlphaFoldDB" id="A0A375J2U0"/>
<name>A0A375J2U0_9BURK</name>